<evidence type="ECO:0000313" key="5">
    <source>
        <dbReference type="Proteomes" id="UP000182654"/>
    </source>
</evidence>
<evidence type="ECO:0000313" key="3">
    <source>
        <dbReference type="EMBL" id="SDO46744.1"/>
    </source>
</evidence>
<keyword evidence="5" id="KW-1185">Reference proteome</keyword>
<sequence>MNFFKKLFGSSKTIDTPVVEVDSPDPDSANLAARLASAECLDRHWQSVGTVEQDVLAYLISPSFTGGPYWPSTRQAYRVVRRANSIVLATEGLSDPFDDAEGLGNGFEMELFLETPDIPENARGNLGHVDPLRHSWAFELLEHVAKTVANAGGITQQLESHGVLSLELPGFSQSHLMSDQLPNLFVTADDATGVLLGGPAPDFPTRLDDMPLSPVQLVPVVLITAAELEYVREGGRAAREDLVARLQAAGVGHVSCVGRESLV</sequence>
<feature type="domain" description="Suppressor of fused-like" evidence="1">
    <location>
        <begin position="85"/>
        <end position="242"/>
    </location>
</feature>
<gene>
    <name evidence="2" type="ORF">BFN10_01480</name>
    <name evidence="3" type="ORF">SAMN04490184_0633</name>
</gene>
<reference evidence="3 5" key="2">
    <citation type="submission" date="2016-10" db="EMBL/GenBank/DDBJ databases">
        <authorList>
            <person name="Varghese N."/>
            <person name="Submissions S."/>
        </authorList>
    </citation>
    <scope>NUCLEOTIDE SEQUENCE [LARGE SCALE GENOMIC DNA]</scope>
    <source>
        <strain evidence="3 5">BS2774</strain>
    </source>
</reference>
<name>A0A1H0JSZ6_9PSED</name>
<dbReference type="EMBL" id="LT629708">
    <property type="protein sequence ID" value="SDO46744.1"/>
    <property type="molecule type" value="Genomic_DNA"/>
</dbReference>
<evidence type="ECO:0000313" key="4">
    <source>
        <dbReference type="Proteomes" id="UP000181686"/>
    </source>
</evidence>
<accession>A0A1H0JSZ6</accession>
<proteinExistence type="predicted"/>
<evidence type="ECO:0000313" key="2">
    <source>
        <dbReference type="EMBL" id="OIN12947.1"/>
    </source>
</evidence>
<organism evidence="2 4">
    <name type="scientific">Pseudomonas extremorientalis</name>
    <dbReference type="NCBI Taxonomy" id="169669"/>
    <lineage>
        <taxon>Bacteria</taxon>
        <taxon>Pseudomonadati</taxon>
        <taxon>Pseudomonadota</taxon>
        <taxon>Gammaproteobacteria</taxon>
        <taxon>Pseudomonadales</taxon>
        <taxon>Pseudomonadaceae</taxon>
        <taxon>Pseudomonas</taxon>
    </lineage>
</organism>
<dbReference type="RefSeq" id="WP_071488119.1">
    <property type="nucleotide sequence ID" value="NZ_LT629708.1"/>
</dbReference>
<reference evidence="2 4" key="1">
    <citation type="submission" date="2016-08" db="EMBL/GenBank/DDBJ databases">
        <title>Draft genome sequence of the type strain of Pseudomonas extremorientalis LMG 19695T isolated from drinking water reservoir.</title>
        <authorList>
            <person name="Tambong J.T."/>
        </authorList>
    </citation>
    <scope>NUCLEOTIDE SEQUENCE [LARGE SCALE GENOMIC DNA]</scope>
    <source>
        <strain evidence="2 4">LMG 19695</strain>
    </source>
</reference>
<dbReference type="Pfam" id="PF05076">
    <property type="entry name" value="SUFU"/>
    <property type="match status" value="1"/>
</dbReference>
<dbReference type="InterPro" id="IPR020941">
    <property type="entry name" value="SUFU-like_domain"/>
</dbReference>
<dbReference type="EMBL" id="MDGK01000009">
    <property type="protein sequence ID" value="OIN12947.1"/>
    <property type="molecule type" value="Genomic_DNA"/>
</dbReference>
<protein>
    <submittedName>
        <fullName evidence="2">Suppressor of fused protein (SUFU)</fullName>
    </submittedName>
</protein>
<dbReference type="AlphaFoldDB" id="A0A1H0JSZ6"/>
<dbReference type="Proteomes" id="UP000182654">
    <property type="component" value="Chromosome I"/>
</dbReference>
<evidence type="ECO:0000259" key="1">
    <source>
        <dbReference type="Pfam" id="PF05076"/>
    </source>
</evidence>
<dbReference type="Proteomes" id="UP000181686">
    <property type="component" value="Unassembled WGS sequence"/>
</dbReference>